<dbReference type="STRING" id="1429867.A0A0G4PZ70"/>
<dbReference type="AlphaFoldDB" id="A0A0G4PZ70"/>
<gene>
    <name evidence="1" type="ORF">PCAMFM013_S3Jg000061</name>
</gene>
<dbReference type="EMBL" id="HG793312">
    <property type="protein sequence ID" value="CRL31450.1"/>
    <property type="molecule type" value="Genomic_DNA"/>
</dbReference>
<dbReference type="SUPFAM" id="SSF51735">
    <property type="entry name" value="NAD(P)-binding Rossmann-fold domains"/>
    <property type="match status" value="1"/>
</dbReference>
<organism evidence="1 2">
    <name type="scientific">Penicillium camemberti (strain FM 013)</name>
    <dbReference type="NCBI Taxonomy" id="1429867"/>
    <lineage>
        <taxon>Eukaryota</taxon>
        <taxon>Fungi</taxon>
        <taxon>Dikarya</taxon>
        <taxon>Ascomycota</taxon>
        <taxon>Pezizomycotina</taxon>
        <taxon>Eurotiomycetes</taxon>
        <taxon>Eurotiomycetidae</taxon>
        <taxon>Eurotiales</taxon>
        <taxon>Aspergillaceae</taxon>
        <taxon>Penicillium</taxon>
    </lineage>
</organism>
<protein>
    <submittedName>
        <fullName evidence="1">Alcohol dehydrogenase superfamily, zinc-containing</fullName>
    </submittedName>
</protein>
<dbReference type="InterPro" id="IPR036291">
    <property type="entry name" value="NAD(P)-bd_dom_sf"/>
</dbReference>
<name>A0A0G4PZ70_PENC3</name>
<keyword evidence="2" id="KW-1185">Reference proteome</keyword>
<proteinExistence type="predicted"/>
<dbReference type="Gene3D" id="3.40.50.720">
    <property type="entry name" value="NAD(P)-binding Rossmann-like Domain"/>
    <property type="match status" value="1"/>
</dbReference>
<accession>A0A0G4PZ70</accession>
<dbReference type="Proteomes" id="UP000053732">
    <property type="component" value="Unassembled WGS sequence"/>
</dbReference>
<evidence type="ECO:0000313" key="1">
    <source>
        <dbReference type="EMBL" id="CRL31450.1"/>
    </source>
</evidence>
<sequence length="130" mass="14278">MTGLYHLTTQNIEAAGARTIITSSSDEKVQYLKAQYDAYYIINYKTTPPGQLRLKRSSMDRASTLSWRVARELSNSPLMLLLSVVWFGFNHRIHFCCKARGGPGVADLALAKGAVVRGITRLKGANGGCD</sequence>
<evidence type="ECO:0000313" key="2">
    <source>
        <dbReference type="Proteomes" id="UP000053732"/>
    </source>
</evidence>
<reference evidence="1 2" key="1">
    <citation type="journal article" date="2014" name="Nat. Commun.">
        <title>Multiple recent horizontal transfers of a large genomic region in cheese making fungi.</title>
        <authorList>
            <person name="Cheeseman K."/>
            <person name="Ropars J."/>
            <person name="Renault P."/>
            <person name="Dupont J."/>
            <person name="Gouzy J."/>
            <person name="Branca A."/>
            <person name="Abraham A.L."/>
            <person name="Ceppi M."/>
            <person name="Conseiller E."/>
            <person name="Debuchy R."/>
            <person name="Malagnac F."/>
            <person name="Goarin A."/>
            <person name="Silar P."/>
            <person name="Lacoste S."/>
            <person name="Sallet E."/>
            <person name="Bensimon A."/>
            <person name="Giraud T."/>
            <person name="Brygoo Y."/>
        </authorList>
    </citation>
    <scope>NUCLEOTIDE SEQUENCE [LARGE SCALE GENOMIC DNA]</scope>
    <source>
        <strain evidence="2">FM 013</strain>
    </source>
</reference>